<dbReference type="FunFam" id="3.30.300.30:FF:000008">
    <property type="entry name" value="2,3-dihydroxybenzoate-AMP ligase"/>
    <property type="match status" value="1"/>
</dbReference>
<gene>
    <name evidence="8" type="ORF">H261_14200</name>
</gene>
<dbReference type="OrthoDB" id="9803968at2"/>
<dbReference type="GO" id="GO:0006631">
    <property type="term" value="P:fatty acid metabolic process"/>
    <property type="evidence" value="ECO:0007669"/>
    <property type="project" value="TreeGrafter"/>
</dbReference>
<name>M3A923_9PROT</name>
<dbReference type="GO" id="GO:0031956">
    <property type="term" value="F:medium-chain fatty acid-CoA ligase activity"/>
    <property type="evidence" value="ECO:0007669"/>
    <property type="project" value="TreeGrafter"/>
</dbReference>
<dbReference type="EC" id="6.2.1.44" evidence="4"/>
<dbReference type="CDD" id="cd17631">
    <property type="entry name" value="FACL_FadD13-like"/>
    <property type="match status" value="1"/>
</dbReference>
<dbReference type="SUPFAM" id="SSF56801">
    <property type="entry name" value="Acetyl-CoA synthetase-like"/>
    <property type="match status" value="1"/>
</dbReference>
<dbReference type="Gene3D" id="3.30.300.30">
    <property type="match status" value="1"/>
</dbReference>
<dbReference type="Proteomes" id="UP000011744">
    <property type="component" value="Unassembled WGS sequence"/>
</dbReference>
<dbReference type="InterPro" id="IPR020845">
    <property type="entry name" value="AMP-binding_CS"/>
</dbReference>
<evidence type="ECO:0000256" key="4">
    <source>
        <dbReference type="ARBA" id="ARBA00066616"/>
    </source>
</evidence>
<feature type="domain" description="AMP-binding enzyme C-terminal" evidence="7">
    <location>
        <begin position="428"/>
        <end position="502"/>
    </location>
</feature>
<dbReference type="Pfam" id="PF00501">
    <property type="entry name" value="AMP-binding"/>
    <property type="match status" value="1"/>
</dbReference>
<evidence type="ECO:0000256" key="2">
    <source>
        <dbReference type="ARBA" id="ARBA00022598"/>
    </source>
</evidence>
<evidence type="ECO:0000313" key="8">
    <source>
        <dbReference type="EMBL" id="EME69288.1"/>
    </source>
</evidence>
<dbReference type="InterPro" id="IPR025110">
    <property type="entry name" value="AMP-bd_C"/>
</dbReference>
<evidence type="ECO:0000256" key="5">
    <source>
        <dbReference type="ARBA" id="ARBA00067668"/>
    </source>
</evidence>
<dbReference type="PATRIC" id="fig|1244869.3.peg.2861"/>
<evidence type="ECO:0000256" key="1">
    <source>
        <dbReference type="ARBA" id="ARBA00006432"/>
    </source>
</evidence>
<proteinExistence type="inferred from homology"/>
<dbReference type="AlphaFoldDB" id="M3A923"/>
<evidence type="ECO:0000256" key="3">
    <source>
        <dbReference type="ARBA" id="ARBA00051915"/>
    </source>
</evidence>
<dbReference type="RefSeq" id="WP_008618706.1">
    <property type="nucleotide sequence ID" value="NZ_AONQ01000038.1"/>
</dbReference>
<comment type="catalytic activity">
    <reaction evidence="3">
        <text>3-(methylsulfanyl)propanoate + ATP + CoA = 3-(methylsulfanyl)propanoyl-CoA + AMP + diphosphate</text>
        <dbReference type="Rhea" id="RHEA:43052"/>
        <dbReference type="ChEBI" id="CHEBI:30616"/>
        <dbReference type="ChEBI" id="CHEBI:33019"/>
        <dbReference type="ChEBI" id="CHEBI:49016"/>
        <dbReference type="ChEBI" id="CHEBI:57287"/>
        <dbReference type="ChEBI" id="CHEBI:82815"/>
        <dbReference type="ChEBI" id="CHEBI:456215"/>
        <dbReference type="EC" id="6.2.1.44"/>
    </reaction>
    <physiologicalReaction direction="left-to-right" evidence="3">
        <dbReference type="Rhea" id="RHEA:43053"/>
    </physiologicalReaction>
</comment>
<dbReference type="Pfam" id="PF13193">
    <property type="entry name" value="AMP-binding_C"/>
    <property type="match status" value="1"/>
</dbReference>
<organism evidence="8 9">
    <name type="scientific">Paramagnetospirillum caucaseum</name>
    <dbReference type="NCBI Taxonomy" id="1244869"/>
    <lineage>
        <taxon>Bacteria</taxon>
        <taxon>Pseudomonadati</taxon>
        <taxon>Pseudomonadota</taxon>
        <taxon>Alphaproteobacteria</taxon>
        <taxon>Rhodospirillales</taxon>
        <taxon>Magnetospirillaceae</taxon>
        <taxon>Paramagnetospirillum</taxon>
    </lineage>
</organism>
<dbReference type="InterPro" id="IPR045851">
    <property type="entry name" value="AMP-bd_C_sf"/>
</dbReference>
<evidence type="ECO:0000259" key="7">
    <source>
        <dbReference type="Pfam" id="PF13193"/>
    </source>
</evidence>
<evidence type="ECO:0000313" key="9">
    <source>
        <dbReference type="Proteomes" id="UP000011744"/>
    </source>
</evidence>
<feature type="domain" description="AMP-dependent synthetase/ligase" evidence="6">
    <location>
        <begin position="20"/>
        <end position="377"/>
    </location>
</feature>
<dbReference type="InterPro" id="IPR000873">
    <property type="entry name" value="AMP-dep_synth/lig_dom"/>
</dbReference>
<reference evidence="8 9" key="1">
    <citation type="journal article" date="2014" name="Genome Announc.">
        <title>Draft Genome Sequence of Magnetospirillum sp. Strain SO-1, a Freshwater Magnetotactic Bacterium Isolated from the Ol'khovka River, Russia.</title>
        <authorList>
            <person name="Grouzdev D.S."/>
            <person name="Dziuba M.V."/>
            <person name="Sukhacheva M.S."/>
            <person name="Mardanov A.V."/>
            <person name="Beletskiy A.V."/>
            <person name="Kuznetsov B.B."/>
            <person name="Skryabin K.G."/>
        </authorList>
    </citation>
    <scope>NUCLEOTIDE SEQUENCE [LARGE SCALE GENOMIC DNA]</scope>
    <source>
        <strain evidence="8 9">SO-1</strain>
    </source>
</reference>
<dbReference type="EMBL" id="AONQ01000038">
    <property type="protein sequence ID" value="EME69288.1"/>
    <property type="molecule type" value="Genomic_DNA"/>
</dbReference>
<sequence length="535" mass="57578">MADWRTDTGGRDLSDWVSGWARHLPEKPAIRYGDEIITYADLADRVNRMAGVLRIDLGVGRGDRVAFLGLNSPRMLELLFACARLGAMLVPLNWRLTESELSVIVADSRPVAVVAEPAFHAVAEAVRGHAPGVRLVSCADASTVGWASLTELVTRHGGAAEPRCGGYDSPVLICYTSGTTGKPKGAVLTQGAMFWNAVNSAHMHDLRSTDRILTCSPLFHVGGLCIQTVPAFHAGATVTLHPRFDVSAFFDTVEAEKTTLIQLVPTQWHALIAHPRWKTADLSSIRLAVTGSTLVPGSLTETLQDRGLDLIQVYGSTETGPIAVFSQPANARLFPTSTGRPAIHCDVRIVDDIGRDVPVGERGEILVRGENVMAGYWGDPQTSAEVLRDGWFHSGDIGHFDESGNMFVDDRKKDLIISGGENIYPAALESILYECADISEAAVVGRADPHWGERAIAVVVRQPGSRITGEEILALFEGRAASYKLPKVVVFVDRLPRSGTGKLLKGEIRKMVAADEGEAALSPHGAASKTQATTR</sequence>
<dbReference type="PANTHER" id="PTHR43201:SF5">
    <property type="entry name" value="MEDIUM-CHAIN ACYL-COA LIGASE ACSF2, MITOCHONDRIAL"/>
    <property type="match status" value="1"/>
</dbReference>
<protein>
    <recommendedName>
        <fullName evidence="5">3-methylmercaptopropionyl-CoA ligase</fullName>
        <ecNumber evidence="4">6.2.1.44</ecNumber>
    </recommendedName>
</protein>
<comment type="similarity">
    <text evidence="1">Belongs to the ATP-dependent AMP-binding enzyme family.</text>
</comment>
<dbReference type="STRING" id="1244869.H261_14200"/>
<comment type="caution">
    <text evidence="8">The sequence shown here is derived from an EMBL/GenBank/DDBJ whole genome shotgun (WGS) entry which is preliminary data.</text>
</comment>
<dbReference type="InterPro" id="IPR042099">
    <property type="entry name" value="ANL_N_sf"/>
</dbReference>
<keyword evidence="2 8" id="KW-0436">Ligase</keyword>
<accession>M3A923</accession>
<dbReference type="Gene3D" id="3.40.50.12780">
    <property type="entry name" value="N-terminal domain of ligase-like"/>
    <property type="match status" value="1"/>
</dbReference>
<evidence type="ECO:0000259" key="6">
    <source>
        <dbReference type="Pfam" id="PF00501"/>
    </source>
</evidence>
<keyword evidence="9" id="KW-1185">Reference proteome</keyword>
<dbReference type="PANTHER" id="PTHR43201">
    <property type="entry name" value="ACYL-COA SYNTHETASE"/>
    <property type="match status" value="1"/>
</dbReference>
<dbReference type="eggNOG" id="COG0318">
    <property type="taxonomic scope" value="Bacteria"/>
</dbReference>
<dbReference type="PROSITE" id="PS00455">
    <property type="entry name" value="AMP_BINDING"/>
    <property type="match status" value="1"/>
</dbReference>